<gene>
    <name evidence="1" type="ORF">GRQ65_09250</name>
</gene>
<organism evidence="1 2">
    <name type="scientific">Nocardioides flavescens</name>
    <dbReference type="NCBI Taxonomy" id="2691959"/>
    <lineage>
        <taxon>Bacteria</taxon>
        <taxon>Bacillati</taxon>
        <taxon>Actinomycetota</taxon>
        <taxon>Actinomycetes</taxon>
        <taxon>Propionibacteriales</taxon>
        <taxon>Nocardioidaceae</taxon>
        <taxon>Nocardioides</taxon>
    </lineage>
</organism>
<dbReference type="SUPFAM" id="SSF110296">
    <property type="entry name" value="Oligoxyloglucan reducing end-specific cellobiohydrolase"/>
    <property type="match status" value="1"/>
</dbReference>
<keyword evidence="2" id="KW-1185">Reference proteome</keyword>
<sequence>MRRGLLMLPLLLLPVAGCDDDSDRASLSPQPTATTTAVDVVTPSAVPSGVPSVVPAQMSHPQLYARARRTLRAVRAVALGEYEPSHGGAVQSVAARWKGLDVQAYVVQTRLAPPVEAARTYEVRGRPVSVVPAGPDAVHRLEIGRDTWSVVVPGDPAATRVLVWQLVERGGPRAHETLQELVARADNLYGVRLTRDGDGYDVTAVWGVSCDHDECLPAIAVSRHAGGEARYESGDADELRARVAATGDGSLRPGTTVSVDGADGATVPPFRRVARDGEAPQDVVEPARAQVSGAVVLADGRLLTALTVRGRGGLWVSDGDDWTRSAPSEATFSPPLSQRRGAYGDVVRLEADADQQLVWLTTWEQRVYVSADDGETFEEVDVR</sequence>
<dbReference type="AlphaFoldDB" id="A0A6L7EZ39"/>
<dbReference type="EMBL" id="WUEK01000005">
    <property type="protein sequence ID" value="MXG89735.1"/>
    <property type="molecule type" value="Genomic_DNA"/>
</dbReference>
<protein>
    <submittedName>
        <fullName evidence="1">Uncharacterized protein</fullName>
    </submittedName>
</protein>
<proteinExistence type="predicted"/>
<name>A0A6L7EZ39_9ACTN</name>
<dbReference type="Proteomes" id="UP000473325">
    <property type="component" value="Unassembled WGS sequence"/>
</dbReference>
<comment type="caution">
    <text evidence="1">The sequence shown here is derived from an EMBL/GenBank/DDBJ whole genome shotgun (WGS) entry which is preliminary data.</text>
</comment>
<dbReference type="RefSeq" id="WP_160877505.1">
    <property type="nucleotide sequence ID" value="NZ_WUEK01000005.1"/>
</dbReference>
<evidence type="ECO:0000313" key="2">
    <source>
        <dbReference type="Proteomes" id="UP000473325"/>
    </source>
</evidence>
<accession>A0A6L7EZ39</accession>
<reference evidence="1 2" key="1">
    <citation type="submission" date="2019-12" db="EMBL/GenBank/DDBJ databases">
        <authorList>
            <person name="Kun Z."/>
        </authorList>
    </citation>
    <scope>NUCLEOTIDE SEQUENCE [LARGE SCALE GENOMIC DNA]</scope>
    <source>
        <strain evidence="1 2">YIM 123512</strain>
    </source>
</reference>
<evidence type="ECO:0000313" key="1">
    <source>
        <dbReference type="EMBL" id="MXG89735.1"/>
    </source>
</evidence>